<dbReference type="SFLD" id="SFLDS00003">
    <property type="entry name" value="Haloacid_Dehalogenase"/>
    <property type="match status" value="1"/>
</dbReference>
<dbReference type="SUPFAM" id="SSF56784">
    <property type="entry name" value="HAD-like"/>
    <property type="match status" value="1"/>
</dbReference>
<dbReference type="STRING" id="926566.Terro_1107"/>
<dbReference type="GO" id="GO:0046872">
    <property type="term" value="F:metal ion binding"/>
    <property type="evidence" value="ECO:0007669"/>
    <property type="project" value="UniProtKB-KW"/>
</dbReference>
<name>I3ZDV9_TERRK</name>
<feature type="domain" description="Cation-transporting P-type ATPase N-terminal" evidence="12">
    <location>
        <begin position="9"/>
        <end position="83"/>
    </location>
</feature>
<evidence type="ECO:0000259" key="12">
    <source>
        <dbReference type="SMART" id="SM00831"/>
    </source>
</evidence>
<evidence type="ECO:0000313" key="13">
    <source>
        <dbReference type="EMBL" id="AFL87427.1"/>
    </source>
</evidence>
<dbReference type="GO" id="GO:0098662">
    <property type="term" value="P:inorganic cation transmembrane transport"/>
    <property type="evidence" value="ECO:0007669"/>
    <property type="project" value="UniProtKB-ARBA"/>
</dbReference>
<dbReference type="FunFam" id="2.70.150.10:FF:000016">
    <property type="entry name" value="Calcium-transporting P-type ATPase putative"/>
    <property type="match status" value="1"/>
</dbReference>
<protein>
    <submittedName>
        <fullName evidence="13">Cation transport ATPase</fullName>
    </submittedName>
</protein>
<dbReference type="PANTHER" id="PTHR43294">
    <property type="entry name" value="SODIUM/POTASSIUM-TRANSPORTING ATPASE SUBUNIT ALPHA"/>
    <property type="match status" value="1"/>
</dbReference>
<feature type="transmembrane region" description="Helical" evidence="11">
    <location>
        <begin position="63"/>
        <end position="81"/>
    </location>
</feature>
<dbReference type="SUPFAM" id="SSF81665">
    <property type="entry name" value="Calcium ATPase, transmembrane domain M"/>
    <property type="match status" value="1"/>
</dbReference>
<comment type="similarity">
    <text evidence="2">Belongs to the cation transport ATPase (P-type) (TC 3.A.3) family. Type IIA subfamily.</text>
</comment>
<dbReference type="InterPro" id="IPR023214">
    <property type="entry name" value="HAD_sf"/>
</dbReference>
<dbReference type="InterPro" id="IPR044492">
    <property type="entry name" value="P_typ_ATPase_HD_dom"/>
</dbReference>
<dbReference type="Proteomes" id="UP000006056">
    <property type="component" value="Chromosome"/>
</dbReference>
<dbReference type="GO" id="GO:0016887">
    <property type="term" value="F:ATP hydrolysis activity"/>
    <property type="evidence" value="ECO:0007669"/>
    <property type="project" value="InterPro"/>
</dbReference>
<evidence type="ECO:0000256" key="11">
    <source>
        <dbReference type="SAM" id="Phobius"/>
    </source>
</evidence>
<dbReference type="Pfam" id="PF08282">
    <property type="entry name" value="Hydrolase_3"/>
    <property type="match status" value="1"/>
</dbReference>
<dbReference type="Gene3D" id="1.20.1110.10">
    <property type="entry name" value="Calcium-transporting ATPase, transmembrane domain"/>
    <property type="match status" value="1"/>
</dbReference>
<keyword evidence="4 11" id="KW-0812">Transmembrane</keyword>
<dbReference type="InterPro" id="IPR036412">
    <property type="entry name" value="HAD-like_sf"/>
</dbReference>
<dbReference type="PRINTS" id="PR00119">
    <property type="entry name" value="CATATPASE"/>
</dbReference>
<comment type="subcellular location">
    <subcellularLocation>
        <location evidence="1">Cell membrane</location>
        <topology evidence="1">Multi-pass membrane protein</topology>
    </subcellularLocation>
</comment>
<dbReference type="FunFam" id="3.40.50.1000:FF:000028">
    <property type="entry name" value="Calcium-transporting P-type ATPase, putative"/>
    <property type="match status" value="1"/>
</dbReference>
<proteinExistence type="inferred from homology"/>
<dbReference type="GO" id="GO:0005886">
    <property type="term" value="C:plasma membrane"/>
    <property type="evidence" value="ECO:0007669"/>
    <property type="project" value="UniProtKB-SubCell"/>
</dbReference>
<dbReference type="NCBIfam" id="TIGR01494">
    <property type="entry name" value="ATPase_P-type"/>
    <property type="match status" value="3"/>
</dbReference>
<dbReference type="FunFam" id="3.40.50.1000:FF:000001">
    <property type="entry name" value="Phospholipid-transporting ATPase IC"/>
    <property type="match status" value="1"/>
</dbReference>
<feature type="transmembrane region" description="Helical" evidence="11">
    <location>
        <begin position="846"/>
        <end position="867"/>
    </location>
</feature>
<accession>I3ZDV9</accession>
<evidence type="ECO:0000256" key="5">
    <source>
        <dbReference type="ARBA" id="ARBA00022723"/>
    </source>
</evidence>
<feature type="transmembrane region" description="Helical" evidence="11">
    <location>
        <begin position="277"/>
        <end position="305"/>
    </location>
</feature>
<keyword evidence="6" id="KW-0547">Nucleotide-binding</keyword>
<feature type="transmembrane region" description="Helical" evidence="11">
    <location>
        <begin position="704"/>
        <end position="726"/>
    </location>
</feature>
<organism evidence="13 14">
    <name type="scientific">Terriglobus roseus (strain DSM 18391 / NRRL B-41598 / KBS 63)</name>
    <dbReference type="NCBI Taxonomy" id="926566"/>
    <lineage>
        <taxon>Bacteria</taxon>
        <taxon>Pseudomonadati</taxon>
        <taxon>Acidobacteriota</taxon>
        <taxon>Terriglobia</taxon>
        <taxon>Terriglobales</taxon>
        <taxon>Acidobacteriaceae</taxon>
        <taxon>Terriglobus</taxon>
    </lineage>
</organism>
<evidence type="ECO:0000256" key="4">
    <source>
        <dbReference type="ARBA" id="ARBA00022692"/>
    </source>
</evidence>
<dbReference type="InterPro" id="IPR059000">
    <property type="entry name" value="ATPase_P-type_domA"/>
</dbReference>
<dbReference type="PANTHER" id="PTHR43294:SF21">
    <property type="entry name" value="CATION TRANSPORTING ATPASE"/>
    <property type="match status" value="1"/>
</dbReference>
<dbReference type="OrthoDB" id="9760364at2"/>
<dbReference type="InterPro" id="IPR001757">
    <property type="entry name" value="P_typ_ATPase"/>
</dbReference>
<dbReference type="GO" id="GO:0005524">
    <property type="term" value="F:ATP binding"/>
    <property type="evidence" value="ECO:0007669"/>
    <property type="project" value="UniProtKB-KW"/>
</dbReference>
<dbReference type="InterPro" id="IPR018303">
    <property type="entry name" value="ATPase_P-typ_P_site"/>
</dbReference>
<evidence type="ECO:0000313" key="14">
    <source>
        <dbReference type="Proteomes" id="UP000006056"/>
    </source>
</evidence>
<evidence type="ECO:0000256" key="10">
    <source>
        <dbReference type="ARBA" id="ARBA00023136"/>
    </source>
</evidence>
<keyword evidence="8" id="KW-1278">Translocase</keyword>
<reference evidence="13 14" key="1">
    <citation type="submission" date="2012-06" db="EMBL/GenBank/DDBJ databases">
        <title>Complete genome of Terriglobus roseus DSM 18391.</title>
        <authorList>
            <consortium name="US DOE Joint Genome Institute (JGI-PGF)"/>
            <person name="Lucas S."/>
            <person name="Copeland A."/>
            <person name="Lapidus A."/>
            <person name="Glavina del Rio T."/>
            <person name="Dalin E."/>
            <person name="Tice H."/>
            <person name="Bruce D."/>
            <person name="Goodwin L."/>
            <person name="Pitluck S."/>
            <person name="Peters L."/>
            <person name="Mikhailova N."/>
            <person name="Munk A.C.C."/>
            <person name="Kyrpides N."/>
            <person name="Mavromatis K."/>
            <person name="Ivanova N."/>
            <person name="Brettin T."/>
            <person name="Detter J.C."/>
            <person name="Han C."/>
            <person name="Larimer F."/>
            <person name="Land M."/>
            <person name="Hauser L."/>
            <person name="Markowitz V."/>
            <person name="Cheng J.-F."/>
            <person name="Hugenholtz P."/>
            <person name="Woyke T."/>
            <person name="Wu D."/>
            <person name="Brambilla E."/>
            <person name="Klenk H.-P."/>
            <person name="Eisen J.A."/>
        </authorList>
    </citation>
    <scope>NUCLEOTIDE SEQUENCE [LARGE SCALE GENOMIC DNA]</scope>
    <source>
        <strain evidence="14">DSM 18391 / NRRL B-41598 / KBS 63</strain>
    </source>
</reference>
<evidence type="ECO:0000256" key="7">
    <source>
        <dbReference type="ARBA" id="ARBA00022840"/>
    </source>
</evidence>
<keyword evidence="7" id="KW-0067">ATP-binding</keyword>
<dbReference type="SUPFAM" id="SSF81653">
    <property type="entry name" value="Calcium ATPase, transduction domain A"/>
    <property type="match status" value="1"/>
</dbReference>
<dbReference type="InterPro" id="IPR006068">
    <property type="entry name" value="ATPase_P-typ_cation-transptr_C"/>
</dbReference>
<dbReference type="PROSITE" id="PS00154">
    <property type="entry name" value="ATPASE_E1_E2"/>
    <property type="match status" value="1"/>
</dbReference>
<dbReference type="Pfam" id="PF00689">
    <property type="entry name" value="Cation_ATPase_C"/>
    <property type="match status" value="1"/>
</dbReference>
<dbReference type="AlphaFoldDB" id="I3ZDV9"/>
<evidence type="ECO:0000256" key="3">
    <source>
        <dbReference type="ARBA" id="ARBA00022475"/>
    </source>
</evidence>
<dbReference type="Gene3D" id="2.70.150.10">
    <property type="entry name" value="Calcium-transporting ATPase, cytoplasmic transduction domain A"/>
    <property type="match status" value="1"/>
</dbReference>
<evidence type="ECO:0000256" key="8">
    <source>
        <dbReference type="ARBA" id="ARBA00022967"/>
    </source>
</evidence>
<dbReference type="GO" id="GO:0015662">
    <property type="term" value="F:P-type ion transporter activity"/>
    <property type="evidence" value="ECO:0007669"/>
    <property type="project" value="UniProtKB-ARBA"/>
</dbReference>
<keyword evidence="9 11" id="KW-1133">Transmembrane helix</keyword>
<dbReference type="KEGG" id="trs:Terro_1107"/>
<dbReference type="PRINTS" id="PR00120">
    <property type="entry name" value="HATPASE"/>
</dbReference>
<feature type="transmembrane region" description="Helical" evidence="11">
    <location>
        <begin position="804"/>
        <end position="825"/>
    </location>
</feature>
<feature type="transmembrane region" description="Helical" evidence="11">
    <location>
        <begin position="732"/>
        <end position="753"/>
    </location>
</feature>
<dbReference type="Pfam" id="PF13246">
    <property type="entry name" value="Cation_ATPase"/>
    <property type="match status" value="1"/>
</dbReference>
<dbReference type="GO" id="GO:0019829">
    <property type="term" value="F:ATPase-coupled monoatomic cation transmembrane transporter activity"/>
    <property type="evidence" value="ECO:0007669"/>
    <property type="project" value="UniProtKB-ARBA"/>
</dbReference>
<dbReference type="Pfam" id="PF00690">
    <property type="entry name" value="Cation_ATPase_N"/>
    <property type="match status" value="1"/>
</dbReference>
<keyword evidence="3" id="KW-1003">Cell membrane</keyword>
<dbReference type="InterPro" id="IPR004014">
    <property type="entry name" value="ATPase_P-typ_cation-transptr_N"/>
</dbReference>
<evidence type="ECO:0000256" key="6">
    <source>
        <dbReference type="ARBA" id="ARBA00022741"/>
    </source>
</evidence>
<keyword evidence="14" id="KW-1185">Reference proteome</keyword>
<feature type="transmembrane region" description="Helical" evidence="11">
    <location>
        <begin position="773"/>
        <end position="798"/>
    </location>
</feature>
<dbReference type="InterPro" id="IPR050510">
    <property type="entry name" value="Cation_transp_ATPase_P-type"/>
</dbReference>
<dbReference type="eggNOG" id="COG0474">
    <property type="taxonomic scope" value="Bacteria"/>
</dbReference>
<dbReference type="InterPro" id="IPR023299">
    <property type="entry name" value="ATPase_P-typ_cyto_dom_N"/>
</dbReference>
<feature type="transmembrane region" description="Helical" evidence="11">
    <location>
        <begin position="252"/>
        <end position="271"/>
    </location>
</feature>
<feature type="transmembrane region" description="Helical" evidence="11">
    <location>
        <begin position="882"/>
        <end position="902"/>
    </location>
</feature>
<dbReference type="HOGENOM" id="CLU_002360_3_3_0"/>
<dbReference type="SUPFAM" id="SSF81660">
    <property type="entry name" value="Metal cation-transporting ATPase, ATP-binding domain N"/>
    <property type="match status" value="1"/>
</dbReference>
<dbReference type="SFLD" id="SFLDG00002">
    <property type="entry name" value="C1.7:_P-type_atpase_like"/>
    <property type="match status" value="1"/>
</dbReference>
<evidence type="ECO:0000256" key="9">
    <source>
        <dbReference type="ARBA" id="ARBA00022989"/>
    </source>
</evidence>
<dbReference type="InterPro" id="IPR008250">
    <property type="entry name" value="ATPase_P-typ_transduc_dom_A_sf"/>
</dbReference>
<dbReference type="Gene3D" id="3.40.1110.10">
    <property type="entry name" value="Calcium-transporting ATPase, cytoplasmic domain N"/>
    <property type="match status" value="1"/>
</dbReference>
<dbReference type="SFLD" id="SFLDF00027">
    <property type="entry name" value="p-type_atpase"/>
    <property type="match status" value="1"/>
</dbReference>
<dbReference type="RefSeq" id="WP_014784996.1">
    <property type="nucleotide sequence ID" value="NC_018014.1"/>
</dbReference>
<gene>
    <name evidence="13" type="ordered locus">Terro_1107</name>
</gene>
<dbReference type="PATRIC" id="fig|926566.3.peg.1087"/>
<dbReference type="SMART" id="SM00831">
    <property type="entry name" value="Cation_ATPase_N"/>
    <property type="match status" value="1"/>
</dbReference>
<evidence type="ECO:0000256" key="2">
    <source>
        <dbReference type="ARBA" id="ARBA00005675"/>
    </source>
</evidence>
<keyword evidence="5" id="KW-0479">Metal-binding</keyword>
<dbReference type="Gene3D" id="3.40.50.1000">
    <property type="entry name" value="HAD superfamily/HAD-like"/>
    <property type="match status" value="1"/>
</dbReference>
<dbReference type="GO" id="GO:0046873">
    <property type="term" value="F:metal ion transmembrane transporter activity"/>
    <property type="evidence" value="ECO:0007669"/>
    <property type="project" value="UniProtKB-ARBA"/>
</dbReference>
<evidence type="ECO:0000256" key="1">
    <source>
        <dbReference type="ARBA" id="ARBA00004651"/>
    </source>
</evidence>
<dbReference type="InterPro" id="IPR023298">
    <property type="entry name" value="ATPase_P-typ_TM_dom_sf"/>
</dbReference>
<feature type="transmembrane region" description="Helical" evidence="11">
    <location>
        <begin position="87"/>
        <end position="103"/>
    </location>
</feature>
<dbReference type="Pfam" id="PF00122">
    <property type="entry name" value="E1-E2_ATPase"/>
    <property type="match status" value="1"/>
</dbReference>
<sequence length="909" mass="97430">MLQTETAESPHTQSEAEILRTYHSDEEKGLTNAQVAERSLKYGSNELAVAPSEPWWKRFGRQFADLLIWILIAAALISGALGEWVDAIAILAIVLLNGLLGFVQEGRADDALVALRKLSSPQARVIREGKLTSVSAKTLVPGDRIELETGDRVPADLRLLGAAGLRVEEAALTGESVPSDKDHRVVLDEAVPLGERSNMAYMGTSVAAGTASALVVATGMSTEIGKIAGMLERHEIEPTPLQVRLSQLGRTLLYVVVGIVAVMFVAQVARGGRLVDAFLLAVSLAVAAVPEGLSAVVTVALALGLQRMAARHALIRRLPCVETLGAVTVICSDKTGTLTRNQMTVQEIESGGERYEVTGTGYEPVGQFRMANSEGQSAESWTVVDPMQQQSLLEALKVGAWCSHTHVAQSDKAGGGWEVVGDPTEAALLVAASKAGLTVNDRLERIVFEIPFSSDRKAMSVVARVDDTKLFMFTKGAPEVVLGKCTQEYVRGGLQLLTDDRREAIITAANQMAQRSLRVLGLASREAFESHKLGETNLVFAGLAGMMDPPREEAAEAVSRCRSAGIRPVMITGDHPDTARAIALSLGIMRVKEQVMLGSDLNLLDDAELGEAVLKTSVYARVTAAHKLRIVMAWRGRSEIVAMTGDGINDAPAIKAANVGIAMGISGTDVTKEAADMVLADDNFASIVNAIEEGRTIYDNILKVVHYLLATNAGEVLLMVGAAIFGLPVPLVAIHLLVINLLTDALPAMALGVERPEPNVMQHPPRPPKIPIISLRSGLHIVYQGVLNAGVSAVAFWWVYRGQAVNLLAARTATFCTIALAQMLFALGCRSNRYTFLQLGLFTNKWLLAAFAVSSGLLAAIVTIPILQPVFQIAALPFLRDWLLVFMLALLPVTFLELGKLLQSYRAKA</sequence>
<dbReference type="GO" id="GO:0140352">
    <property type="term" value="P:export from cell"/>
    <property type="evidence" value="ECO:0007669"/>
    <property type="project" value="UniProtKB-ARBA"/>
</dbReference>
<dbReference type="EMBL" id="CP003379">
    <property type="protein sequence ID" value="AFL87427.1"/>
    <property type="molecule type" value="Genomic_DNA"/>
</dbReference>
<keyword evidence="10 11" id="KW-0472">Membrane</keyword>